<protein>
    <submittedName>
        <fullName evidence="1">Uncharacterized protein</fullName>
    </submittedName>
</protein>
<keyword evidence="2" id="KW-1185">Reference proteome</keyword>
<organism evidence="1 2">
    <name type="scientific">Culex pipiens pipiens</name>
    <name type="common">Northern house mosquito</name>
    <dbReference type="NCBI Taxonomy" id="38569"/>
    <lineage>
        <taxon>Eukaryota</taxon>
        <taxon>Metazoa</taxon>
        <taxon>Ecdysozoa</taxon>
        <taxon>Arthropoda</taxon>
        <taxon>Hexapoda</taxon>
        <taxon>Insecta</taxon>
        <taxon>Pterygota</taxon>
        <taxon>Neoptera</taxon>
        <taxon>Endopterygota</taxon>
        <taxon>Diptera</taxon>
        <taxon>Nematocera</taxon>
        <taxon>Culicoidea</taxon>
        <taxon>Culicidae</taxon>
        <taxon>Culicinae</taxon>
        <taxon>Culicini</taxon>
        <taxon>Culex</taxon>
        <taxon>Culex</taxon>
    </lineage>
</organism>
<sequence length="151" mass="17515">MKTKQKISLFQIEQPDLINLLWSSILHQSNSRWRGSRVMLLKQHQPSIKNCSTRRQLKLTNLLDRSQLWQKHSVDQLPATNNLRFLALDREEASKQRFSALNWLVFSFNHTFPTVNWSSLVNLTAGSFCGFAISDVDNSNDKKLLRVGFMP</sequence>
<name>A0ABD1CXT7_CULPP</name>
<dbReference type="Proteomes" id="UP001562425">
    <property type="component" value="Unassembled WGS sequence"/>
</dbReference>
<evidence type="ECO:0000313" key="2">
    <source>
        <dbReference type="Proteomes" id="UP001562425"/>
    </source>
</evidence>
<dbReference type="AlphaFoldDB" id="A0ABD1CXT7"/>
<accession>A0ABD1CXT7</accession>
<evidence type="ECO:0000313" key="1">
    <source>
        <dbReference type="EMBL" id="KAL1381075.1"/>
    </source>
</evidence>
<comment type="caution">
    <text evidence="1">The sequence shown here is derived from an EMBL/GenBank/DDBJ whole genome shotgun (WGS) entry which is preliminary data.</text>
</comment>
<gene>
    <name evidence="1" type="ORF">pipiens_013732</name>
</gene>
<reference evidence="1 2" key="1">
    <citation type="submission" date="2024-05" db="EMBL/GenBank/DDBJ databases">
        <title>Culex pipiens pipiens assembly and annotation.</title>
        <authorList>
            <person name="Alout H."/>
            <person name="Durand T."/>
        </authorList>
    </citation>
    <scope>NUCLEOTIDE SEQUENCE [LARGE SCALE GENOMIC DNA]</scope>
    <source>
        <strain evidence="1">HA-2024</strain>
        <tissue evidence="1">Whole body</tissue>
    </source>
</reference>
<dbReference type="EMBL" id="JBEHCU010008815">
    <property type="protein sequence ID" value="KAL1381075.1"/>
    <property type="molecule type" value="Genomic_DNA"/>
</dbReference>
<proteinExistence type="predicted"/>